<dbReference type="InterPro" id="IPR029017">
    <property type="entry name" value="Enolase-like_N"/>
</dbReference>
<evidence type="ECO:0000256" key="13">
    <source>
        <dbReference type="PIRSR" id="PIRSR017107-4"/>
    </source>
</evidence>
<dbReference type="SFLD" id="SFLDS00001">
    <property type="entry name" value="Enolase"/>
    <property type="match status" value="1"/>
</dbReference>
<evidence type="ECO:0000256" key="4">
    <source>
        <dbReference type="ARBA" id="ARBA00009954"/>
    </source>
</evidence>
<dbReference type="SUPFAM" id="SSF51604">
    <property type="entry name" value="Enolase C-terminal domain-like"/>
    <property type="match status" value="1"/>
</dbReference>
<feature type="binding site" evidence="13">
    <location>
        <position position="272"/>
    </location>
    <ligand>
        <name>Mg(2+)</name>
        <dbReference type="ChEBI" id="CHEBI:18420"/>
    </ligand>
</feature>
<dbReference type="OrthoDB" id="8630262at2"/>
<evidence type="ECO:0000256" key="6">
    <source>
        <dbReference type="ARBA" id="ARBA00012993"/>
    </source>
</evidence>
<dbReference type="InterPro" id="IPR036849">
    <property type="entry name" value="Enolase-like_C_sf"/>
</dbReference>
<feature type="active site" description="Proton acceptor" evidence="10">
    <location>
        <position position="330"/>
    </location>
</feature>
<dbReference type="PANTHER" id="PTHR48073:SF2">
    <property type="entry name" value="O-SUCCINYLBENZOATE SYNTHASE"/>
    <property type="match status" value="1"/>
</dbReference>
<evidence type="ECO:0000256" key="11">
    <source>
        <dbReference type="PIRSR" id="PIRSR017107-2"/>
    </source>
</evidence>
<evidence type="ECO:0000259" key="14">
    <source>
        <dbReference type="Pfam" id="PF05034"/>
    </source>
</evidence>
<dbReference type="SUPFAM" id="SSF54826">
    <property type="entry name" value="Enolase N-terminal domain-like"/>
    <property type="match status" value="1"/>
</dbReference>
<dbReference type="InterPro" id="IPR022662">
    <property type="entry name" value="MeAsp_NH4-lyase_C"/>
</dbReference>
<keyword evidence="8 13" id="KW-0460">Magnesium</keyword>
<feature type="binding site" evidence="11">
    <location>
        <position position="172"/>
    </location>
    <ligand>
        <name>(2S,3S)-3-methyl-L-aspartate</name>
        <dbReference type="ChEBI" id="CHEBI:58724"/>
    </ligand>
</feature>
<dbReference type="PIRSF" id="PIRSF017107">
    <property type="entry name" value="MAL"/>
    <property type="match status" value="1"/>
</dbReference>
<evidence type="ECO:0000313" key="17">
    <source>
        <dbReference type="Proteomes" id="UP000323521"/>
    </source>
</evidence>
<gene>
    <name evidence="16" type="ORF">DCMF_09590</name>
</gene>
<evidence type="ECO:0000259" key="15">
    <source>
        <dbReference type="Pfam" id="PF07476"/>
    </source>
</evidence>
<dbReference type="UniPathway" id="UPA00561">
    <property type="reaction ID" value="UER00618"/>
</dbReference>
<evidence type="ECO:0000256" key="8">
    <source>
        <dbReference type="ARBA" id="ARBA00022842"/>
    </source>
</evidence>
<evidence type="ECO:0000256" key="5">
    <source>
        <dbReference type="ARBA" id="ARBA00011738"/>
    </source>
</evidence>
<comment type="catalytic activity">
    <reaction evidence="1">
        <text>(2S,3S)-3-methyl-L-aspartate = mesaconate + NH4(+)</text>
        <dbReference type="Rhea" id="RHEA:12829"/>
        <dbReference type="ChEBI" id="CHEBI:28938"/>
        <dbReference type="ChEBI" id="CHEBI:36986"/>
        <dbReference type="ChEBI" id="CHEBI:58724"/>
        <dbReference type="EC" id="4.3.1.2"/>
    </reaction>
</comment>
<dbReference type="GO" id="GO:0050096">
    <property type="term" value="F:methylaspartate ammonia-lyase activity"/>
    <property type="evidence" value="ECO:0007669"/>
    <property type="project" value="UniProtKB-EC"/>
</dbReference>
<dbReference type="RefSeq" id="WP_148134233.1">
    <property type="nucleotide sequence ID" value="NZ_CP017634.1"/>
</dbReference>
<evidence type="ECO:0000256" key="9">
    <source>
        <dbReference type="ARBA" id="ARBA00023239"/>
    </source>
</evidence>
<feature type="binding site" evidence="11">
    <location>
        <position position="328"/>
    </location>
    <ligand>
        <name>(2S,3S)-3-methyl-L-aspartate</name>
        <dbReference type="ChEBI" id="CHEBI:58724"/>
    </ligand>
</feature>
<dbReference type="NCBIfam" id="TIGR01502">
    <property type="entry name" value="B_methylAsp_ase"/>
    <property type="match status" value="1"/>
</dbReference>
<dbReference type="GO" id="GO:0019553">
    <property type="term" value="P:L-glutamate catabolic process via L-citramalate"/>
    <property type="evidence" value="ECO:0007669"/>
    <property type="project" value="UniProtKB-UniPathway"/>
</dbReference>
<dbReference type="EC" id="4.3.1.2" evidence="6"/>
<evidence type="ECO:0000256" key="7">
    <source>
        <dbReference type="ARBA" id="ARBA00022723"/>
    </source>
</evidence>
<dbReference type="EMBL" id="CP017634">
    <property type="protein sequence ID" value="ATW24994.1"/>
    <property type="molecule type" value="Genomic_DNA"/>
</dbReference>
<dbReference type="Gene3D" id="3.30.390.10">
    <property type="entry name" value="Enolase-like, N-terminal domain"/>
    <property type="match status" value="1"/>
</dbReference>
<evidence type="ECO:0000256" key="2">
    <source>
        <dbReference type="ARBA" id="ARBA00001946"/>
    </source>
</evidence>
<feature type="domain" description="Methylaspartate ammonia-lyase C-terminal" evidence="15">
    <location>
        <begin position="163"/>
        <end position="409"/>
    </location>
</feature>
<keyword evidence="7 13" id="KW-0479">Metal-binding</keyword>
<evidence type="ECO:0000313" key="16">
    <source>
        <dbReference type="EMBL" id="ATW24994.1"/>
    </source>
</evidence>
<dbReference type="AlphaFoldDB" id="A0A3G1KRA5"/>
<evidence type="ECO:0000256" key="1">
    <source>
        <dbReference type="ARBA" id="ARBA00000789"/>
    </source>
</evidence>
<feature type="binding site" evidence="13">
    <location>
        <position position="306"/>
    </location>
    <ligand>
        <name>Mg(2+)</name>
        <dbReference type="ChEBI" id="CHEBI:18420"/>
    </ligand>
</feature>
<feature type="domain" description="Methylaspartate ammonia-lyase N-terminal" evidence="14">
    <location>
        <begin position="1"/>
        <end position="159"/>
    </location>
</feature>
<dbReference type="Pfam" id="PF07476">
    <property type="entry name" value="MAAL_C"/>
    <property type="match status" value="1"/>
</dbReference>
<feature type="site" description="Transition state stabilizer" evidence="12">
    <location>
        <position position="194"/>
    </location>
</feature>
<dbReference type="SFLD" id="SFLDF00007">
    <property type="entry name" value="methylaspartate_ammonia-lyase"/>
    <property type="match status" value="1"/>
</dbReference>
<comment type="pathway">
    <text evidence="3">Amino-acid degradation; L-glutamate degradation via mesaconate pathway; acetate and pyruvate from L-glutamate: step 2/4.</text>
</comment>
<reference evidence="16 17" key="1">
    <citation type="submission" date="2016-10" db="EMBL/GenBank/DDBJ databases">
        <title>Complete Genome Sequence of Peptococcaceae strain DCMF.</title>
        <authorList>
            <person name="Edwards R.J."/>
            <person name="Holland S.I."/>
            <person name="Deshpande N.P."/>
            <person name="Wong Y.K."/>
            <person name="Ertan H."/>
            <person name="Manefield M."/>
            <person name="Russell T.L."/>
            <person name="Lee M.J."/>
        </authorList>
    </citation>
    <scope>NUCLEOTIDE SEQUENCE [LARGE SCALE GENOMIC DNA]</scope>
    <source>
        <strain evidence="16 17">DCMF</strain>
    </source>
</reference>
<dbReference type="InterPro" id="IPR006395">
    <property type="entry name" value="Me_Asp_am_lyase"/>
</dbReference>
<keyword evidence="9 16" id="KW-0456">Lyase</keyword>
<accession>A0A3G1KRA5</accession>
<organism evidence="16 17">
    <name type="scientific">Formimonas warabiya</name>
    <dbReference type="NCBI Taxonomy" id="1761012"/>
    <lineage>
        <taxon>Bacteria</taxon>
        <taxon>Bacillati</taxon>
        <taxon>Bacillota</taxon>
        <taxon>Clostridia</taxon>
        <taxon>Eubacteriales</taxon>
        <taxon>Peptococcaceae</taxon>
        <taxon>Candidatus Formimonas</taxon>
    </lineage>
</organism>
<evidence type="ECO:0000256" key="10">
    <source>
        <dbReference type="PIRSR" id="PIRSR017107-1"/>
    </source>
</evidence>
<comment type="subunit">
    <text evidence="5">Homodimer.</text>
</comment>
<protein>
    <recommendedName>
        <fullName evidence="6">methylaspartate ammonia-lyase</fullName>
        <ecNumber evidence="6">4.3.1.2</ecNumber>
    </recommendedName>
</protein>
<dbReference type="InterPro" id="IPR022665">
    <property type="entry name" value="MeAsp_NH4-lyase_N"/>
</dbReference>
<comment type="similarity">
    <text evidence="4">Belongs to the methylaspartate ammonia-lyase family.</text>
</comment>
<dbReference type="PANTHER" id="PTHR48073">
    <property type="entry name" value="O-SUCCINYLBENZOATE SYNTHASE-RELATED"/>
    <property type="match status" value="1"/>
</dbReference>
<dbReference type="GO" id="GO:0046872">
    <property type="term" value="F:metal ion binding"/>
    <property type="evidence" value="ECO:0007669"/>
    <property type="project" value="UniProtKB-KW"/>
</dbReference>
<dbReference type="Pfam" id="PF05034">
    <property type="entry name" value="MAAL_N"/>
    <property type="match status" value="1"/>
</dbReference>
<comment type="cofactor">
    <cofactor evidence="2 13">
        <name>Mg(2+)</name>
        <dbReference type="ChEBI" id="CHEBI:18420"/>
    </cofactor>
</comment>
<evidence type="ECO:0000256" key="12">
    <source>
        <dbReference type="PIRSR" id="PIRSR017107-3"/>
    </source>
</evidence>
<name>A0A3G1KRA5_FORW1</name>
<dbReference type="SFLD" id="SFLDG00151">
    <property type="entry name" value="methylaspartate_ammonia-lyase"/>
    <property type="match status" value="1"/>
</dbReference>
<evidence type="ECO:0000256" key="3">
    <source>
        <dbReference type="ARBA" id="ARBA00004675"/>
    </source>
</evidence>
<dbReference type="Gene3D" id="3.20.20.120">
    <property type="entry name" value="Enolase-like C-terminal domain"/>
    <property type="match status" value="1"/>
</dbReference>
<sequence length="416" mass="46342">MKIKKVLCAPGFTGFYMDDKEAIKEGAKSDGFIYRGEPRTPGFDTIRQTGEAVSVMFILENNDIVYGDCAVAQYAASGGREVPMRSKDIIRVLEEKVVPLFEGKDITSFRQAAEEFDRMKIDGEQLPASIRYGVTQAILETVAKARHLTMAEVIAEEYGLTLELKPVRINAQSGDERYTNVDKMILKQVGMMPHGLINNVEEKLGKDGEIFLNWVKWVVNRILDIGPEGYRPVLRFDVYGCMGKAFNNDLDRVTEYLLQVEKACKPFEVFVEMPVDMKSNEGQLQAFKYMRKKLDAAGSALKLIIDEYANTYEEIKVWVDEKAADMVQVKTIDLGGINNIVEAVLYCKAHGVLAYQGGTCNETDKSAVVCVNLALATQPFAMAGKPGMGVDEGVMIVNNEQERLLTILRAKKAGKL</sequence>
<keyword evidence="17" id="KW-1185">Reference proteome</keyword>
<proteinExistence type="inferred from homology"/>
<dbReference type="Proteomes" id="UP000323521">
    <property type="component" value="Chromosome"/>
</dbReference>
<feature type="binding site" evidence="13">
    <location>
        <position position="237"/>
    </location>
    <ligand>
        <name>Mg(2+)</name>
        <dbReference type="ChEBI" id="CHEBI:18420"/>
    </ligand>
</feature>
<dbReference type="KEGG" id="fwa:DCMF_09590"/>